<feature type="chain" id="PRO_5047015256" description="PKD/Chitinase domain-containing protein" evidence="1">
    <location>
        <begin position="17"/>
        <end position="550"/>
    </location>
</feature>
<reference evidence="3 4" key="1">
    <citation type="submission" date="2021-03" db="EMBL/GenBank/DDBJ databases">
        <title>Fibrella sp. HMF5405 genome sequencing and assembly.</title>
        <authorList>
            <person name="Kang H."/>
            <person name="Kim H."/>
            <person name="Bae S."/>
            <person name="Joh K."/>
        </authorList>
    </citation>
    <scope>NUCLEOTIDE SEQUENCE [LARGE SCALE GENOMIC DNA]</scope>
    <source>
        <strain evidence="3 4">HMF5405</strain>
    </source>
</reference>
<dbReference type="InterPro" id="IPR013783">
    <property type="entry name" value="Ig-like_fold"/>
</dbReference>
<organism evidence="3 4">
    <name type="scientific">Fibrella forsythiae</name>
    <dbReference type="NCBI Taxonomy" id="2817061"/>
    <lineage>
        <taxon>Bacteria</taxon>
        <taxon>Pseudomonadati</taxon>
        <taxon>Bacteroidota</taxon>
        <taxon>Cytophagia</taxon>
        <taxon>Cytophagales</taxon>
        <taxon>Spirosomataceae</taxon>
        <taxon>Fibrella</taxon>
    </lineage>
</organism>
<dbReference type="RefSeq" id="WP_207329576.1">
    <property type="nucleotide sequence ID" value="NZ_JAFMYW010000003.1"/>
</dbReference>
<protein>
    <recommendedName>
        <fullName evidence="2">PKD/Chitinase domain-containing protein</fullName>
    </recommendedName>
</protein>
<dbReference type="Gene3D" id="2.60.40.10">
    <property type="entry name" value="Immunoglobulins"/>
    <property type="match status" value="2"/>
</dbReference>
<dbReference type="Gene3D" id="2.60.120.380">
    <property type="match status" value="1"/>
</dbReference>
<dbReference type="PANTHER" id="PTHR46182:SF2">
    <property type="entry name" value="FI19480P1"/>
    <property type="match status" value="1"/>
</dbReference>
<feature type="domain" description="PKD/Chitinase" evidence="2">
    <location>
        <begin position="38"/>
        <end position="126"/>
    </location>
</feature>
<evidence type="ECO:0000259" key="2">
    <source>
        <dbReference type="SMART" id="SM00089"/>
    </source>
</evidence>
<dbReference type="CDD" id="cd00146">
    <property type="entry name" value="PKD"/>
    <property type="match status" value="1"/>
</dbReference>
<evidence type="ECO:0000256" key="1">
    <source>
        <dbReference type="SAM" id="SignalP"/>
    </source>
</evidence>
<proteinExistence type="predicted"/>
<dbReference type="InterPro" id="IPR029865">
    <property type="entry name" value="KIAA0319-like"/>
</dbReference>
<feature type="domain" description="PKD/Chitinase" evidence="2">
    <location>
        <begin position="131"/>
        <end position="221"/>
    </location>
</feature>
<dbReference type="SUPFAM" id="SSF49299">
    <property type="entry name" value="PKD domain"/>
    <property type="match status" value="2"/>
</dbReference>
<gene>
    <name evidence="3" type="ORF">J2I46_13615</name>
</gene>
<evidence type="ECO:0000313" key="4">
    <source>
        <dbReference type="Proteomes" id="UP000664628"/>
    </source>
</evidence>
<dbReference type="InterPro" id="IPR035986">
    <property type="entry name" value="PKD_dom_sf"/>
</dbReference>
<dbReference type="InterPro" id="IPR022409">
    <property type="entry name" value="PKD/Chitinase_dom"/>
</dbReference>
<evidence type="ECO:0000313" key="3">
    <source>
        <dbReference type="EMBL" id="MBO0949629.1"/>
    </source>
</evidence>
<feature type="signal peptide" evidence="1">
    <location>
        <begin position="1"/>
        <end position="16"/>
    </location>
</feature>
<dbReference type="SMART" id="SM00089">
    <property type="entry name" value="PKD"/>
    <property type="match status" value="2"/>
</dbReference>
<dbReference type="Proteomes" id="UP000664628">
    <property type="component" value="Unassembled WGS sequence"/>
</dbReference>
<keyword evidence="4" id="KW-1185">Reference proteome</keyword>
<sequence>MKWVSPSLIYTFVLLAALFTSCKQTDKPAPPQPPVVKVATTTTSATLGSSVVLDGSGSTDPQGQALTYKWTIKSQPDGSKATITNPTSLTAGFVPDKPGTYVLVLTVTASGGLSTSSEITVTVAIPGKPPVVNAGVSSTVSTGRKVTLDGSKTSDPDGDKLTYLWTIKSKPTGSAATITNATSPIAEFTPDLLGTYVFSLSVTDGNWPTVSADVTVTVTIPVVKEITGRWNTTDGTGGGNEYTPRNHFYTFDVATNNQPISLSLTSSDVNVGFYIYNPLGQEVNRSGFGRNQTGDIVVNAGTYTVMVCSGQRYDIGNYVLKGRGFGSEFTRIPALNGRAANISFGPEGGGGTVFTPRNHYYTFEVTADNSVTDINMQSAQMPVWLTLIGPSGAEVDRNSFVGTPRYLINKLNKGVYGLWASSGSRDAIGTYTLDIFGQVQNLKQYVFESSTIADTYRGKNAPTVYTVNVTTDNTILDISLRSPDIRGAIYLADPNGTQVAANSFYENYNYILKDVRKGQYKITIEPDRNSSGIGNYTLSVYGKFTDLKKQ</sequence>
<dbReference type="PROSITE" id="PS51257">
    <property type="entry name" value="PROKAR_LIPOPROTEIN"/>
    <property type="match status" value="1"/>
</dbReference>
<dbReference type="EMBL" id="JAFMYW010000003">
    <property type="protein sequence ID" value="MBO0949629.1"/>
    <property type="molecule type" value="Genomic_DNA"/>
</dbReference>
<keyword evidence="1" id="KW-0732">Signal</keyword>
<accession>A0ABS3JHZ0</accession>
<name>A0ABS3JHZ0_9BACT</name>
<dbReference type="Pfam" id="PF22352">
    <property type="entry name" value="K319L-like_PKD"/>
    <property type="match status" value="2"/>
</dbReference>
<dbReference type="PANTHER" id="PTHR46182">
    <property type="entry name" value="FI19480P1"/>
    <property type="match status" value="1"/>
</dbReference>
<comment type="caution">
    <text evidence="3">The sequence shown here is derived from an EMBL/GenBank/DDBJ whole genome shotgun (WGS) entry which is preliminary data.</text>
</comment>